<comment type="subcellular location">
    <subcellularLocation>
        <location evidence="1">Virion</location>
    </subcellularLocation>
</comment>
<dbReference type="GO" id="GO:0005524">
    <property type="term" value="F:ATP binding"/>
    <property type="evidence" value="ECO:0007669"/>
    <property type="project" value="UniProtKB-KW"/>
</dbReference>
<proteinExistence type="predicted"/>
<feature type="domain" description="SF3 helicase" evidence="14">
    <location>
        <begin position="783"/>
        <end position="953"/>
    </location>
</feature>
<feature type="region of interest" description="Disordered" evidence="12">
    <location>
        <begin position="3437"/>
        <end position="3480"/>
    </location>
</feature>
<name>A0AB38ZKA9_9VIRU</name>
<keyword evidence="5" id="KW-0548">Nucleotidyltransferase</keyword>
<protein>
    <submittedName>
        <fullName evidence="15">Polyprotein</fullName>
    </submittedName>
</protein>
<dbReference type="InterPro" id="IPR043502">
    <property type="entry name" value="DNA/RNA_pol_sf"/>
</dbReference>
<evidence type="ECO:0000256" key="8">
    <source>
        <dbReference type="ARBA" id="ARBA00022807"/>
    </source>
</evidence>
<dbReference type="Gene3D" id="3.30.70.270">
    <property type="match status" value="1"/>
</dbReference>
<reference evidence="15" key="1">
    <citation type="journal article" date="2024" name="NPJ Biofilms Microbiomes">
        <title>Decoding the RNA viromes in shrew lungs along the eastern coast of China.</title>
        <authorList>
            <person name="Zhang J.T."/>
            <person name="Hu Z.Y."/>
            <person name="Tang F."/>
            <person name="Liu Y.T."/>
            <person name="Tan W.L."/>
            <person name="Ma X.F."/>
            <person name="Zhang Y.F."/>
            <person name="Si G.Q."/>
            <person name="Zhang L."/>
            <person name="Zhang M.Q."/>
            <person name="Peng C."/>
            <person name="Fu B.K."/>
            <person name="Fang L.Q."/>
            <person name="Zhang X.A."/>
            <person name="Liu W."/>
        </authorList>
    </citation>
    <scope>NUCLEOTIDE SEQUENCE</scope>
    <source>
        <strain evidence="15">Solin_1</strain>
    </source>
</reference>
<evidence type="ECO:0000256" key="7">
    <source>
        <dbReference type="ARBA" id="ARBA00022801"/>
    </source>
</evidence>
<dbReference type="GO" id="GO:0008234">
    <property type="term" value="F:cysteine-type peptidase activity"/>
    <property type="evidence" value="ECO:0007669"/>
    <property type="project" value="UniProtKB-KW"/>
</dbReference>
<keyword evidence="7" id="KW-0378">Hydrolase</keyword>
<feature type="compositionally biased region" description="Polar residues" evidence="12">
    <location>
        <begin position="3524"/>
        <end position="3536"/>
    </location>
</feature>
<evidence type="ECO:0000256" key="3">
    <source>
        <dbReference type="ARBA" id="ARBA00022670"/>
    </source>
</evidence>
<sequence>MRTQRNHVRTFNFQTKINKSTKKTKTMVGLAMQIRGETNFVFHQRGKSSDPGKPQPRSRSTVPRPQRQIKFGVCGRKYTVKEVTKPRSTVPRPERRVKHGVITRRQRLAQRQNKVRLSPSFPLRKWIRFIVFSPKPEQPHKKNPWKKTQVIYGQEAEVSGMSIFDPLVNSISATLEQCFKDKLIKAMNYAKVAMNVVKIALEIIALIMNNNARGLLATVIVMDIINLIIDILSIDKVPSGIMEFIKNQLDSFTSSSDDKEDIQKKEKISVEIMSPELMVESLINIGDSKGFTEFVNLINDSSDRRRYLKKWTEKFVIPPAEYSIQMLNKVATIDNQLARELSPLERDDVQHQINSIDVMNDQKLQKWQHEALKKIAAMKEPIYETVGQTLLEKIRAMPGLLTNIHDWQWHKVESILKPEMTEEELNLYFKKSCVQNCPDPDYKNPGDVVLYTAKEGEIKISGMCFFKSLAAYVPVFKTKKDGEKYEGTLNFNFLEYQDLEDLMYFVKFHTGFDMAPRIKNIEPGKYHFEGIEPTEAAEILRTQKIKSTIHYGTWVGNFKYKEGYFEESTQEKIDGKHFQKDQKRVELYFMEQPFAHWMPAMNRPNPAENSNTTEQRKPRRTPKEPKGEQTAENLFSDILSKIGVESLLQYWPKIVSWIITILAGTIISKTCDWLDIDKAVNSGMQKVANLEKYATTVKSLESKLLEMFVTGSSPTEIITDKFLKMHEGLNKYLSLPTSHYFKKPWQVAEMREECNYIQKEVLNLGKEFTDLKTLISGALIACEKYQQELQKELSQRATRIVPTAVYFFGDEGVGKTTLLKDHLAPLIAKRRGYPKHCTYSFKPAEHFDPYHQEPIAILDEAFSKSDLSKDCVADKFNALISSDNVNLSGAALTFKDAPCSWEYLLMASNVNPVELASRLPLHRSAIPAFFSRILFVECTYNQGPVEAAKPRAERLRLPNCGHITFKLYEQDNTDAKLVKEKRSGVSFEELDEEIERIYKINERAYNNSLRLQQAEGNATNHFVVNMNGPPNCGKSEFIQKTCGFFQNYGMRVYHSKCGEFPKYDSMEQPVVVVVDDQVSYETKERIDPKCEAWYMQLYNSAPNNSVFIVATNIVLKKDKIPTLLGHHMETITEAFKGKKPRTCKLRQVPFTNPGMSRRMGYCGYFKIDSQIEYLCHNREYQVSQSGFVDVLTKNKFVPDLALLQELRSAYVKFLNTYKQFIVHFNTPPPFCTFDINMQANAKIFEDMKSPVGLYKLINGVTANGNSIKMNSDMETKVRAIPTHSLTSIPAEEYTKENVVGLVKHYVNLLLPRSGSIKVKIVTKEFGTIVAIDRDIYITDNSADESIKCIQFDPEKITATFLVDKENFVVNIWDFIIAQEKGEIFSTFLQLPPQLIVFLKSYVINLATQNPALYQRISFKRKALLKTQIKRDVSVEAERVMNLIKEHPYWTGCIAFGISLFAAVALFKTFKAVKKAKRIQDIEEETLKLIADMRHSLHLTKLGIPSDVQPKMKLLKTMQMPEIKNYCEHIMELEAKHKGGNSTKTKRNVFQSRKGKSYHGSDGKIYYTDDRGVILADYDRVQDTTMNKHIGRNIVDLGDYGINYEEMDFGLEAKSLIEFIDARDPQQPETLPLDNFDNCESQKPHTKIMSKIAKNLVFLHVVNSTAEILSPSAFDLPCAFAMGLVGKYVIGPKHAITGRKSKDIYISDQRCVQQDVAQSGSIRLYKAKHIYSFPTEEITMWEVQSPQFPPFADMRSYVAAPPTRSVTSENVVLYTSHGNTHHGTATYETREMVITNPGDKHDPIRVKSGAYVTYGKTLSPLSGAGSCGLPYYLDTDKLSKIYCGFHISSNASTKGPNEQFTSCFQALFSDHLAVLNEFIKMPETQKVENKPKKWLHSETRNLLLDASRMIEKNKAIPELPDPQSDRVKIIGAQKNSAKKPFNSPYVPTPFSKLVENIIPNTQRPFEDDITKLNAEQLKSLEKTRSGVPSAVVTQEMKWSDPLPEGESQEFLDGVASDLAPYFSQFFHHYRLLNKEEILSGVTDPRDPLSGIRPIETDAYPGYVLERNFQVKKKSQLIDTHPDGRRTFSSHPANMYLVDYIREAEKALSRGEQPVWIYKNCLKMEKLPKEKYHTGRIFTMGTLEGLLLERKYLAAYCFAHHQNFASHNMLGIRTTDFDEIAKIFQDMGGNGFSGDYSRFDKHEHKSIFEMMANVYRKAMRANGIDEEIIEKFILIARNTYDSVHYTLNTIYQKFDGLNSGAYGTQNFNSDNNLGYVYCGFKTLALRNKINPQDIRELFFKLVKCFTYGDDLLVAVHPSIQHWFNLRSLAVYLLDRWGMKLDTADKDGKEYKIKGFKELPFISRTPTLIKLKNGSPVYYGGIKLATISGLVHWTSSNTPEQIADNLKIALVECAIKGNDYFNKIVKIIKLAFKHVPGLTSCLTLMDRDTILMELYNTSKGFGTQQLRLESLKIYENANSESENFIFEVAESLSTMGNCTSDGTDYISELNRMWQANILTIPIYCDNGEYCTLTFTAIKQGIKITAHGREGNKKERKAKAAKDGYEQYEHIVSNPNTIAEVDEEREGDAASQWTQSYTKPGPSIQQINYEFGLFIKNRILECGDTFHPPILESGRHGSHFMVMFSNRNIPVNNNPKNKGKAIMYITNILEEFTFAPLAVISVSRACFVQPLWLARLKIRREIAKVQEQVAEMDMGTMPRENPAVNKTQDASAVTSYTNPNVQPLPTQTAATMSSTLTGAGEVMSSANVPCDIIELNPDSQPLDAPEFGGRGFSIEQSLYENYITTETVTFSSSSKLGDLLWRQSANPIGLSALHDRYASLHKAAIFATEGLYYIVSAMNVAAAIIVGWVPDISKKTFTIAEVMATSWKIIDLNGNKNIKLVVRDARRTGFYRKIADTDSVPGAVALVYSPLNNMYATSNTFAISIHKSVRFSPLTRFFDPITLADLTEFNTSNPDRISFAPGGNPISIPLSAITQKKFQLFIGGSASATYNIRNSRTLPFWQISQPFVQAANDPSIKGWQEIGDGHIQINLAGPSQFYDATINPPDVVQPFTMTAIPKSKFTIKPGYEIDPTKVNISFYFLQTSDLKNRQHWTIIMDLELKNKSDKLPTPNDLLKTPSGFMSSPDYWLTSLDDDESSIPIDAWYGQVQLGIPTIKNAVPLNSTIKRAEFVIPGQSGLNATVQNYYPIPSEASDTIRQYLDSIQTDGEVYQFDLINVSGIIATVAYLPGSGFYINSPVSNLISIEIDPKTLYISNLVKISLSSVVQRDYSQWQPFAKTASLEDVLRNQRPEAAALIAGAIGQVGAGIFGGISQGAAAYLDYAKWKQELAQQNTQFNTQQKNAVDMNALNNRTAVRNNQYHWNTALEQTRETNMTNSYINNQNNANRLANTQLNADLSLRNSGLLSAGSVNSSGGRQVVNVYNNVPSPFKNARNQKPNPQVSRDTQTDITPTRPTLGSSQNTWSDSLPAETNQQLDAHNKTDIAQMGNSYAEKLNRGPYANLTNRQLSNVNPMNQETHSNVNADEDNSSDA</sequence>
<evidence type="ECO:0000256" key="11">
    <source>
        <dbReference type="ARBA" id="ARBA00022953"/>
    </source>
</evidence>
<dbReference type="Pfam" id="PF00915">
    <property type="entry name" value="Calici_coat"/>
    <property type="match status" value="1"/>
</dbReference>
<dbReference type="Gene3D" id="2.60.120.20">
    <property type="match status" value="1"/>
</dbReference>
<dbReference type="GO" id="GO:0003968">
    <property type="term" value="F:RNA-directed RNA polymerase activity"/>
    <property type="evidence" value="ECO:0007669"/>
    <property type="project" value="UniProtKB-KW"/>
</dbReference>
<dbReference type="GO" id="GO:0006508">
    <property type="term" value="P:proteolysis"/>
    <property type="evidence" value="ECO:0007669"/>
    <property type="project" value="UniProtKB-KW"/>
</dbReference>
<keyword evidence="8" id="KW-0788">Thiol protease</keyword>
<dbReference type="InterPro" id="IPR004005">
    <property type="entry name" value="Calicivirus_coat"/>
</dbReference>
<reference evidence="15" key="2">
    <citation type="submission" date="2024-01" db="EMBL/GenBank/DDBJ databases">
        <authorList>
            <person name="Zhang X.-A."/>
            <person name="Zhang J.-T."/>
            <person name="Hu Z.-Y."/>
            <person name="Liu W."/>
        </authorList>
    </citation>
    <scope>NUCLEOTIDE SEQUENCE</scope>
    <source>
        <strain evidence="15">Solin_1</strain>
    </source>
</reference>
<keyword evidence="11" id="KW-0693">Viral RNA replication</keyword>
<keyword evidence="10" id="KW-0946">Virion</keyword>
<evidence type="ECO:0000256" key="5">
    <source>
        <dbReference type="ARBA" id="ARBA00022695"/>
    </source>
</evidence>
<feature type="region of interest" description="Disordered" evidence="12">
    <location>
        <begin position="600"/>
        <end position="629"/>
    </location>
</feature>
<dbReference type="EMBL" id="PP272779">
    <property type="protein sequence ID" value="WZI33552.1"/>
    <property type="molecule type" value="Genomic_RNA"/>
</dbReference>
<dbReference type="SUPFAM" id="SSF56672">
    <property type="entry name" value="DNA/RNA polymerases"/>
    <property type="match status" value="1"/>
</dbReference>
<dbReference type="InterPro" id="IPR043128">
    <property type="entry name" value="Rev_trsase/Diguanyl_cyclase"/>
</dbReference>
<dbReference type="GO" id="GO:0003724">
    <property type="term" value="F:RNA helicase activity"/>
    <property type="evidence" value="ECO:0007669"/>
    <property type="project" value="InterPro"/>
</dbReference>
<evidence type="ECO:0000256" key="10">
    <source>
        <dbReference type="ARBA" id="ARBA00022844"/>
    </source>
</evidence>
<keyword evidence="3" id="KW-0645">Protease</keyword>
<dbReference type="InterPro" id="IPR000605">
    <property type="entry name" value="Helicase_SF3_ssDNA/RNA_vir"/>
</dbReference>
<evidence type="ECO:0000259" key="13">
    <source>
        <dbReference type="PROSITE" id="PS50507"/>
    </source>
</evidence>
<dbReference type="GO" id="GO:0044423">
    <property type="term" value="C:virion component"/>
    <property type="evidence" value="ECO:0007669"/>
    <property type="project" value="UniProtKB-KW"/>
</dbReference>
<dbReference type="GO" id="GO:0030430">
    <property type="term" value="C:host cell cytoplasm"/>
    <property type="evidence" value="ECO:0007669"/>
    <property type="project" value="UniProtKB-SubCell"/>
</dbReference>
<accession>A0AB38ZKA9</accession>
<dbReference type="PROSITE" id="PS50507">
    <property type="entry name" value="RDRP_SSRNA_POS"/>
    <property type="match status" value="1"/>
</dbReference>
<dbReference type="InterPro" id="IPR029053">
    <property type="entry name" value="Viral_coat"/>
</dbReference>
<feature type="region of interest" description="Disordered" evidence="12">
    <location>
        <begin position="3524"/>
        <end position="3545"/>
    </location>
</feature>
<keyword evidence="4" id="KW-0808">Transferase</keyword>
<dbReference type="InterPro" id="IPR007094">
    <property type="entry name" value="RNA-dir_pol_PSvirus"/>
</dbReference>
<dbReference type="CDD" id="cd23169">
    <property type="entry name" value="ps-ssRNAv-Picornavirales"/>
    <property type="match status" value="1"/>
</dbReference>
<evidence type="ECO:0000256" key="6">
    <source>
        <dbReference type="ARBA" id="ARBA00022741"/>
    </source>
</evidence>
<evidence type="ECO:0000256" key="1">
    <source>
        <dbReference type="ARBA" id="ARBA00004328"/>
    </source>
</evidence>
<dbReference type="Pfam" id="PF00680">
    <property type="entry name" value="RdRP_1"/>
    <property type="match status" value="1"/>
</dbReference>
<dbReference type="InterPro" id="IPR014759">
    <property type="entry name" value="Helicase_SF3_ssRNA_vir"/>
</dbReference>
<evidence type="ECO:0000256" key="12">
    <source>
        <dbReference type="SAM" id="MobiDB-lite"/>
    </source>
</evidence>
<evidence type="ECO:0000256" key="2">
    <source>
        <dbReference type="ARBA" id="ARBA00022484"/>
    </source>
</evidence>
<evidence type="ECO:0000313" key="15">
    <source>
        <dbReference type="EMBL" id="WZI33552.1"/>
    </source>
</evidence>
<keyword evidence="2" id="KW-0696">RNA-directed RNA polymerase</keyword>
<evidence type="ECO:0000256" key="4">
    <source>
        <dbReference type="ARBA" id="ARBA00022679"/>
    </source>
</evidence>
<keyword evidence="6" id="KW-0547">Nucleotide-binding</keyword>
<keyword evidence="9" id="KW-0067">ATP-binding</keyword>
<feature type="domain" description="RdRp catalytic" evidence="13">
    <location>
        <begin position="2187"/>
        <end position="2321"/>
    </location>
</feature>
<organism evidence="15">
    <name type="scientific">Shrew solinvivirus</name>
    <dbReference type="NCBI Taxonomy" id="3139589"/>
    <lineage>
        <taxon>Viruses</taxon>
        <taxon>Riboviria</taxon>
        <taxon>Orthornavirae</taxon>
        <taxon>Pisuviricota</taxon>
        <taxon>Pisoniviricetes</taxon>
        <taxon>Picornavirales</taxon>
        <taxon>Solinviviridae</taxon>
    </lineage>
</organism>
<dbReference type="PROSITE" id="PS51218">
    <property type="entry name" value="SF3_HELICASE_2"/>
    <property type="match status" value="1"/>
</dbReference>
<evidence type="ECO:0000256" key="9">
    <source>
        <dbReference type="ARBA" id="ARBA00022840"/>
    </source>
</evidence>
<evidence type="ECO:0000259" key="14">
    <source>
        <dbReference type="PROSITE" id="PS51218"/>
    </source>
</evidence>
<feature type="region of interest" description="Disordered" evidence="12">
    <location>
        <begin position="43"/>
        <end position="66"/>
    </location>
</feature>
<dbReference type="GO" id="GO:0039694">
    <property type="term" value="P:viral RNA genome replication"/>
    <property type="evidence" value="ECO:0007669"/>
    <property type="project" value="InterPro"/>
</dbReference>
<dbReference type="Pfam" id="PF00910">
    <property type="entry name" value="RNA_helicase"/>
    <property type="match status" value="1"/>
</dbReference>
<dbReference type="InterPro" id="IPR001205">
    <property type="entry name" value="RNA-dir_pol_C"/>
</dbReference>
<dbReference type="GO" id="GO:0006351">
    <property type="term" value="P:DNA-templated transcription"/>
    <property type="evidence" value="ECO:0007669"/>
    <property type="project" value="InterPro"/>
</dbReference>
<dbReference type="GO" id="GO:0003723">
    <property type="term" value="F:RNA binding"/>
    <property type="evidence" value="ECO:0007669"/>
    <property type="project" value="InterPro"/>
</dbReference>